<accession>A0A2P2LN00</accession>
<dbReference type="AlphaFoldDB" id="A0A2P2LN00"/>
<evidence type="ECO:0000313" key="1">
    <source>
        <dbReference type="EMBL" id="MBX19309.1"/>
    </source>
</evidence>
<proteinExistence type="predicted"/>
<dbReference type="EMBL" id="GGEC01038825">
    <property type="protein sequence ID" value="MBX19309.1"/>
    <property type="molecule type" value="Transcribed_RNA"/>
</dbReference>
<sequence length="76" mass="9336">MSHAKWKQRNGMQIRVEYCPRRCYWDHWNKLLSCSYRNEMPFSNDMHLITGPKFRSSTYSGQKVHFQLKFTVRVRH</sequence>
<name>A0A2P2LN00_RHIMU</name>
<reference evidence="1" key="1">
    <citation type="submission" date="2018-02" db="EMBL/GenBank/DDBJ databases">
        <title>Rhizophora mucronata_Transcriptome.</title>
        <authorList>
            <person name="Meera S.P."/>
            <person name="Sreeshan A."/>
            <person name="Augustine A."/>
        </authorList>
    </citation>
    <scope>NUCLEOTIDE SEQUENCE</scope>
    <source>
        <tissue evidence="1">Leaf</tissue>
    </source>
</reference>
<dbReference type="EMBL" id="GGEC01038821">
    <property type="protein sequence ID" value="MBX19305.1"/>
    <property type="molecule type" value="Transcribed_RNA"/>
</dbReference>
<dbReference type="EMBL" id="GGEC01038820">
    <property type="protein sequence ID" value="MBX19304.1"/>
    <property type="molecule type" value="Transcribed_RNA"/>
</dbReference>
<organism evidence="1">
    <name type="scientific">Rhizophora mucronata</name>
    <name type="common">Asiatic mangrove</name>
    <dbReference type="NCBI Taxonomy" id="61149"/>
    <lineage>
        <taxon>Eukaryota</taxon>
        <taxon>Viridiplantae</taxon>
        <taxon>Streptophyta</taxon>
        <taxon>Embryophyta</taxon>
        <taxon>Tracheophyta</taxon>
        <taxon>Spermatophyta</taxon>
        <taxon>Magnoliopsida</taxon>
        <taxon>eudicotyledons</taxon>
        <taxon>Gunneridae</taxon>
        <taxon>Pentapetalae</taxon>
        <taxon>rosids</taxon>
        <taxon>fabids</taxon>
        <taxon>Malpighiales</taxon>
        <taxon>Rhizophoraceae</taxon>
        <taxon>Rhizophora</taxon>
    </lineage>
</organism>
<protein>
    <submittedName>
        <fullName evidence="1">N-carbamoylputrescine amidase isoform X2</fullName>
    </submittedName>
</protein>
<dbReference type="EMBL" id="GGEC01038827">
    <property type="protein sequence ID" value="MBX19311.1"/>
    <property type="molecule type" value="Transcribed_RNA"/>
</dbReference>